<dbReference type="GO" id="GO:0001681">
    <property type="term" value="F:sialate O-acetylesterase activity"/>
    <property type="evidence" value="ECO:0007669"/>
    <property type="project" value="InterPro"/>
</dbReference>
<keyword evidence="4" id="KW-1185">Reference proteome</keyword>
<feature type="domain" description="Sialate O-acetylesterase" evidence="2">
    <location>
        <begin position="411"/>
        <end position="504"/>
    </location>
</feature>
<dbReference type="PANTHER" id="PTHR22901">
    <property type="entry name" value="SIALATE O-ACETYLESTERASE"/>
    <property type="match status" value="1"/>
</dbReference>
<dbReference type="GO" id="GO:0004553">
    <property type="term" value="F:hydrolase activity, hydrolyzing O-glycosyl compounds"/>
    <property type="evidence" value="ECO:0007669"/>
    <property type="project" value="InterPro"/>
</dbReference>
<accession>A0A9N8P2T9</accession>
<evidence type="ECO:0000256" key="1">
    <source>
        <dbReference type="ARBA" id="ARBA00022801"/>
    </source>
</evidence>
<proteinExistence type="predicted"/>
<name>A0A9N8P2T9_9FLAO</name>
<dbReference type="Pfam" id="PF03629">
    <property type="entry name" value="SASA"/>
    <property type="match status" value="2"/>
</dbReference>
<dbReference type="PANTHER" id="PTHR22901:SF0">
    <property type="entry name" value="SIALATE O-ACETYLESTERASE"/>
    <property type="match status" value="1"/>
</dbReference>
<keyword evidence="1" id="KW-0378">Hydrolase</keyword>
<sequence length="644" mass="73043">MGKNKQDQMKKIILAILIVFNANAQIKLPRLISDGMILQRDTKVNIWGWASPKEKIELDFNHKTYKTITAEDGKWLIQLPSQKAGGPYEMTLKASNTITLKNILLGDVWVCSGQSNMQLSMERLKYKYQDYIAKAENPNIRQFLVPNQYFFERENTDFSSGEWIAANPNSVLKFSGVAYFFALEIYEKYQIPIGIINSSLGGSPAEAWISEENIKKFPDYYQEYLKFKDGSLEKQIDENDDKVSSDWDKLLDETDPGLKNKWAAEIDNSDWKTMKVPGYWADGELGNINGSVWFKKEFTLEKIKENQAKIILGRIVDADSVFVNGHFVGTTSYQYPPRIYSFNSNILKEGKNEITVRVISNSGKGGFVLDKPYELINGDQTIDLKGIWKYKLGVKMLPLPAQTFVRLKPVGLYNAMIAPLKNYAIKGVLWYQGESSTKKPSEYLPLMETLIANWRAQWKQEKLPFLFVQLANYMETKSEPVESNWAALRQQQLNTLKVPNTAMAIIIDVGEWNDIHPLNKYDVGKRLSLQARKQVYGEKNLVASGPIFKSIKKDGNKLILSFSDIGTGLQIKTGNELKEFAIAGNDGKFVWAKAVIDGDKVIVSNDSITDPVKVRYAWADNPAEANLYNKENLPASPFEADLSK</sequence>
<dbReference type="Proteomes" id="UP000533639">
    <property type="component" value="Unassembled WGS sequence"/>
</dbReference>
<dbReference type="InterPro" id="IPR005181">
    <property type="entry name" value="SASA"/>
</dbReference>
<evidence type="ECO:0000313" key="3">
    <source>
        <dbReference type="EMBL" id="CAC9975586.1"/>
    </source>
</evidence>
<evidence type="ECO:0000313" key="4">
    <source>
        <dbReference type="Proteomes" id="UP000533639"/>
    </source>
</evidence>
<protein>
    <submittedName>
        <fullName evidence="3">Sialate O-acetylesterase</fullName>
    </submittedName>
</protein>
<gene>
    <name evidence="3" type="ORF">FLAPXU55_03300</name>
</gene>
<dbReference type="InterPro" id="IPR039329">
    <property type="entry name" value="SIAE"/>
</dbReference>
<dbReference type="InterPro" id="IPR036514">
    <property type="entry name" value="SGNH_hydro_sf"/>
</dbReference>
<dbReference type="SUPFAM" id="SSF49785">
    <property type="entry name" value="Galactose-binding domain-like"/>
    <property type="match status" value="1"/>
</dbReference>
<dbReference type="SUPFAM" id="SSF52266">
    <property type="entry name" value="SGNH hydrolase"/>
    <property type="match status" value="1"/>
</dbReference>
<dbReference type="InterPro" id="IPR008979">
    <property type="entry name" value="Galactose-bd-like_sf"/>
</dbReference>
<dbReference type="Gene3D" id="2.60.120.260">
    <property type="entry name" value="Galactose-binding domain-like"/>
    <property type="match status" value="1"/>
</dbReference>
<evidence type="ECO:0000259" key="2">
    <source>
        <dbReference type="Pfam" id="PF03629"/>
    </source>
</evidence>
<dbReference type="AlphaFoldDB" id="A0A9N8P2T9"/>
<reference evidence="3 4" key="1">
    <citation type="submission" date="2020-06" db="EMBL/GenBank/DDBJ databases">
        <authorList>
            <person name="Criscuolo A."/>
        </authorList>
    </citation>
    <scope>NUCLEOTIDE SEQUENCE [LARGE SCALE GENOMIC DNA]</scope>
    <source>
        <strain evidence="3">PXU-55</strain>
    </source>
</reference>
<dbReference type="GO" id="GO:0005975">
    <property type="term" value="P:carbohydrate metabolic process"/>
    <property type="evidence" value="ECO:0007669"/>
    <property type="project" value="InterPro"/>
</dbReference>
<feature type="domain" description="Sialate O-acetylesterase" evidence="2">
    <location>
        <begin position="107"/>
        <end position="226"/>
    </location>
</feature>
<comment type="caution">
    <text evidence="3">The sequence shown here is derived from an EMBL/GenBank/DDBJ whole genome shotgun (WGS) entry which is preliminary data.</text>
</comment>
<organism evidence="3 4">
    <name type="scientific">Flavobacterium panici</name>
    <dbReference type="NCBI Taxonomy" id="2654843"/>
    <lineage>
        <taxon>Bacteria</taxon>
        <taxon>Pseudomonadati</taxon>
        <taxon>Bacteroidota</taxon>
        <taxon>Flavobacteriia</taxon>
        <taxon>Flavobacteriales</taxon>
        <taxon>Flavobacteriaceae</taxon>
        <taxon>Flavobacterium</taxon>
    </lineage>
</organism>
<dbReference type="Gene3D" id="3.40.50.1110">
    <property type="entry name" value="SGNH hydrolase"/>
    <property type="match status" value="1"/>
</dbReference>
<dbReference type="EMBL" id="CAIJDE010000049">
    <property type="protein sequence ID" value="CAC9975586.1"/>
    <property type="molecule type" value="Genomic_DNA"/>
</dbReference>